<protein>
    <submittedName>
        <fullName evidence="1">Uncharacterized protein</fullName>
    </submittedName>
</protein>
<evidence type="ECO:0000313" key="2">
    <source>
        <dbReference type="Proteomes" id="UP001589865"/>
    </source>
</evidence>
<reference evidence="1 2" key="1">
    <citation type="submission" date="2024-09" db="EMBL/GenBank/DDBJ databases">
        <authorList>
            <person name="Sun Q."/>
            <person name="Mori K."/>
        </authorList>
    </citation>
    <scope>NUCLEOTIDE SEQUENCE [LARGE SCALE GENOMIC DNA]</scope>
    <source>
        <strain evidence="1 2">TBRC 5777</strain>
    </source>
</reference>
<dbReference type="EMBL" id="JBHLUN010000002">
    <property type="protein sequence ID" value="MFC0407091.1"/>
    <property type="molecule type" value="Genomic_DNA"/>
</dbReference>
<gene>
    <name evidence="1" type="ORF">ACFFGY_02440</name>
</gene>
<sequence>MKGFAFFILARGALHDSKAKGGADTWTSQAAAEVIQRCFGKVALGGLE</sequence>
<keyword evidence="2" id="KW-1185">Reference proteome</keyword>
<dbReference type="Proteomes" id="UP001589865">
    <property type="component" value="Unassembled WGS sequence"/>
</dbReference>
<dbReference type="RefSeq" id="WP_377042783.1">
    <property type="nucleotide sequence ID" value="NZ_JBHLUN010000002.1"/>
</dbReference>
<evidence type="ECO:0000313" key="1">
    <source>
        <dbReference type="EMBL" id="MFC0407091.1"/>
    </source>
</evidence>
<accession>A0ABV6JMZ9</accession>
<name>A0ABV6JMZ9_9PROT</name>
<proteinExistence type="predicted"/>
<comment type="caution">
    <text evidence="1">The sequence shown here is derived from an EMBL/GenBank/DDBJ whole genome shotgun (WGS) entry which is preliminary data.</text>
</comment>
<organism evidence="1 2">
    <name type="scientific">Roseomonas elaeocarpi</name>
    <dbReference type="NCBI Taxonomy" id="907779"/>
    <lineage>
        <taxon>Bacteria</taxon>
        <taxon>Pseudomonadati</taxon>
        <taxon>Pseudomonadota</taxon>
        <taxon>Alphaproteobacteria</taxon>
        <taxon>Acetobacterales</taxon>
        <taxon>Roseomonadaceae</taxon>
        <taxon>Roseomonas</taxon>
    </lineage>
</organism>